<sequence>MRLPESLHRGMTLSDRTLSAAAGGPSEREGACWTRSGTPRPRTGCGSEGPGSTSPTGSQSESRSGWRRARNAGCTAKGPRCSKRGAGFPGLRRDLHRGYLGRSSRRRTASQAAASRRLALEPGTENNEENTPSWNRNAPSKNSMSEVEVGAVNIFIKVALRVSHSSLMSSDRMKPSIVSFYSFRLYALSANYSNGLGIGKVELEEVNPHFRGGRVENHLRKKPPPVHPTEIRTSISPFSAVELQHDKRVSQLRHRGGSSHAHTDLNLALVRSRGTYFWPNSTQPRLPRTWKCREGDADLSVDGAGGDVVLALSVGRVQAWVPWTGQDTRTGLSARKVLVQPVALCKRDWPQPCTVENS</sequence>
<gene>
    <name evidence="2" type="ORF">TDIB3V08_LOCUS8716</name>
</gene>
<feature type="region of interest" description="Disordered" evidence="1">
    <location>
        <begin position="1"/>
        <end position="142"/>
    </location>
</feature>
<protein>
    <submittedName>
        <fullName evidence="2">Uncharacterized protein</fullName>
    </submittedName>
</protein>
<evidence type="ECO:0000256" key="1">
    <source>
        <dbReference type="SAM" id="MobiDB-lite"/>
    </source>
</evidence>
<dbReference type="AlphaFoldDB" id="A0A7R8VPV9"/>
<evidence type="ECO:0000313" key="2">
    <source>
        <dbReference type="EMBL" id="CAD7202534.1"/>
    </source>
</evidence>
<proteinExistence type="predicted"/>
<feature type="compositionally biased region" description="Low complexity" evidence="1">
    <location>
        <begin position="50"/>
        <end position="63"/>
    </location>
</feature>
<dbReference type="EMBL" id="OA569495">
    <property type="protein sequence ID" value="CAD7202534.1"/>
    <property type="molecule type" value="Genomic_DNA"/>
</dbReference>
<name>A0A7R8VPV9_TIMDO</name>
<organism evidence="2">
    <name type="scientific">Timema douglasi</name>
    <name type="common">Walking stick</name>
    <dbReference type="NCBI Taxonomy" id="61478"/>
    <lineage>
        <taxon>Eukaryota</taxon>
        <taxon>Metazoa</taxon>
        <taxon>Ecdysozoa</taxon>
        <taxon>Arthropoda</taxon>
        <taxon>Hexapoda</taxon>
        <taxon>Insecta</taxon>
        <taxon>Pterygota</taxon>
        <taxon>Neoptera</taxon>
        <taxon>Polyneoptera</taxon>
        <taxon>Phasmatodea</taxon>
        <taxon>Timematodea</taxon>
        <taxon>Timematoidea</taxon>
        <taxon>Timematidae</taxon>
        <taxon>Timema</taxon>
    </lineage>
</organism>
<feature type="compositionally biased region" description="Polar residues" evidence="1">
    <location>
        <begin position="131"/>
        <end position="142"/>
    </location>
</feature>
<reference evidence="2" key="1">
    <citation type="submission" date="2020-11" db="EMBL/GenBank/DDBJ databases">
        <authorList>
            <person name="Tran Van P."/>
        </authorList>
    </citation>
    <scope>NUCLEOTIDE SEQUENCE</scope>
</reference>
<accession>A0A7R8VPV9</accession>